<comment type="function">
    <text evidence="1">Has a glutathione-disulfide oxidoreductase activity in the presence of NADPH and glutathione reductase. Reduces low molecular weight disulfides and proteins.</text>
</comment>
<feature type="region of interest" description="Disordered" evidence="2">
    <location>
        <begin position="13"/>
        <end position="34"/>
    </location>
</feature>
<evidence type="ECO:0000256" key="2">
    <source>
        <dbReference type="SAM" id="MobiDB-lite"/>
    </source>
</evidence>
<dbReference type="InterPro" id="IPR011767">
    <property type="entry name" value="GLR_AS"/>
</dbReference>
<proteinExistence type="evidence at transcript level"/>
<dbReference type="Gene3D" id="1.20.1050.10">
    <property type="match status" value="1"/>
</dbReference>
<dbReference type="SUPFAM" id="SSF52833">
    <property type="entry name" value="Thioredoxin-like"/>
    <property type="match status" value="1"/>
</dbReference>
<dbReference type="PROSITE" id="PS51354">
    <property type="entry name" value="GLUTAREDOXIN_2"/>
    <property type="match status" value="1"/>
</dbReference>
<evidence type="ECO:0000256" key="1">
    <source>
        <dbReference type="ARBA" id="ARBA00002549"/>
    </source>
</evidence>
<dbReference type="Gene3D" id="6.20.200.30">
    <property type="match status" value="1"/>
</dbReference>
<sequence>KKDSLGEMLLPLHTKNNQNPRKSKLSRVMAGPTTKTRPQRLTMFQYQTCPFCCKVRAFLDYYGIPYDVIEVNPVLRQQLKFSEYKKVPILLVQEGGNCWQNNDSTVIISMLQSYLSDIKAGFQKYLALYDPVKVTDTSGKESLEVFNKYNLMMDNVPVTGKAAEELKREQTWRSWADDVLVHILSPNVYRTRHGGPSRPSGYVLPRWAQSGDATSRASGAPACRLRRALPPCILSQRGLKKRHHLKEDVRDSFRDACFEWTEAVGFRQVSRRQQTQPRRPGSVLGS</sequence>
<dbReference type="Pfam" id="PF00462">
    <property type="entry name" value="Glutaredoxin"/>
    <property type="match status" value="1"/>
</dbReference>
<reference evidence="4" key="1">
    <citation type="journal article" date="2015" name="PLoS Negl. Trop. Dis.">
        <title>Deep Sequencing Analysis of the Ixodes ricinus Haemocytome.</title>
        <authorList>
            <person name="Kotsyfakis M."/>
            <person name="Kopacek P."/>
            <person name="Franta Z."/>
            <person name="Pedra J.H."/>
            <person name="Ribeiro J.M."/>
        </authorList>
    </citation>
    <scope>NUCLEOTIDE SEQUENCE</scope>
</reference>
<name>A0A090XCF1_IXORI</name>
<dbReference type="InterPro" id="IPR036282">
    <property type="entry name" value="Glutathione-S-Trfase_C_sf"/>
</dbReference>
<keyword evidence="4" id="KW-0808">Transferase</keyword>
<feature type="non-terminal residue" evidence="4">
    <location>
        <position position="1"/>
    </location>
</feature>
<dbReference type="SUPFAM" id="SSF47616">
    <property type="entry name" value="GST C-terminal domain-like"/>
    <property type="match status" value="1"/>
</dbReference>
<dbReference type="PANTHER" id="PTHR12782">
    <property type="entry name" value="MICROSOMAL PROSTAGLANDIN E SYNTHASE-2"/>
    <property type="match status" value="1"/>
</dbReference>
<feature type="domain" description="Glutaredoxin" evidence="3">
    <location>
        <begin position="42"/>
        <end position="92"/>
    </location>
</feature>
<organism evidence="4">
    <name type="scientific">Ixodes ricinus</name>
    <name type="common">Common tick</name>
    <name type="synonym">Acarus ricinus</name>
    <dbReference type="NCBI Taxonomy" id="34613"/>
    <lineage>
        <taxon>Eukaryota</taxon>
        <taxon>Metazoa</taxon>
        <taxon>Ecdysozoa</taxon>
        <taxon>Arthropoda</taxon>
        <taxon>Chelicerata</taxon>
        <taxon>Arachnida</taxon>
        <taxon>Acari</taxon>
        <taxon>Parasitiformes</taxon>
        <taxon>Ixodida</taxon>
        <taxon>Ixodoidea</taxon>
        <taxon>Ixodidae</taxon>
        <taxon>Ixodinae</taxon>
        <taxon>Ixodes</taxon>
    </lineage>
</organism>
<dbReference type="GO" id="GO:0050220">
    <property type="term" value="F:prostaglandin-E synthase activity"/>
    <property type="evidence" value="ECO:0007669"/>
    <property type="project" value="TreeGrafter"/>
</dbReference>
<accession>A0A090XCF1</accession>
<evidence type="ECO:0000313" key="4">
    <source>
        <dbReference type="EMBL" id="JAC93979.1"/>
    </source>
</evidence>
<dbReference type="InterPro" id="IPR002109">
    <property type="entry name" value="Glutaredoxin"/>
</dbReference>
<dbReference type="GO" id="GO:0016740">
    <property type="term" value="F:transferase activity"/>
    <property type="evidence" value="ECO:0007669"/>
    <property type="project" value="UniProtKB-KW"/>
</dbReference>
<evidence type="ECO:0000259" key="3">
    <source>
        <dbReference type="Pfam" id="PF00462"/>
    </source>
</evidence>
<dbReference type="GO" id="GO:0005739">
    <property type="term" value="C:mitochondrion"/>
    <property type="evidence" value="ECO:0007669"/>
    <property type="project" value="TreeGrafter"/>
</dbReference>
<dbReference type="PROSITE" id="PS00195">
    <property type="entry name" value="GLUTAREDOXIN_1"/>
    <property type="match status" value="1"/>
</dbReference>
<dbReference type="Gene3D" id="3.40.30.10">
    <property type="entry name" value="Glutaredoxin"/>
    <property type="match status" value="1"/>
</dbReference>
<dbReference type="AlphaFoldDB" id="A0A090XCF1"/>
<dbReference type="PANTHER" id="PTHR12782:SF5">
    <property type="entry name" value="PROSTAGLANDIN E SYNTHASE 2"/>
    <property type="match status" value="1"/>
</dbReference>
<protein>
    <submittedName>
        <fullName evidence="4">Putative glutathione s-transferase ixodes scapularis glutathione s-transferase</fullName>
    </submittedName>
</protein>
<dbReference type="InterPro" id="IPR036249">
    <property type="entry name" value="Thioredoxin-like_sf"/>
</dbReference>
<dbReference type="EMBL" id="GBIH01000731">
    <property type="protein sequence ID" value="JAC93979.1"/>
    <property type="molecule type" value="mRNA"/>
</dbReference>